<keyword evidence="6" id="KW-0479">Metal-binding</keyword>
<dbReference type="PANTHER" id="PTHR11475:SF4">
    <property type="entry name" value="CHORION PEROXIDASE"/>
    <property type="match status" value="1"/>
</dbReference>
<dbReference type="SUPFAM" id="SSF48113">
    <property type="entry name" value="Heme-dependent peroxidases"/>
    <property type="match status" value="1"/>
</dbReference>
<gene>
    <name evidence="7" type="ORF">MNOR_LOCUS5356</name>
</gene>
<dbReference type="PANTHER" id="PTHR11475">
    <property type="entry name" value="OXIDASE/PEROXIDASE"/>
    <property type="match status" value="1"/>
</dbReference>
<keyword evidence="5" id="KW-0325">Glycoprotein</keyword>
<dbReference type="Gene3D" id="1.10.640.10">
    <property type="entry name" value="Haem peroxidase domain superfamily, animal type"/>
    <property type="match status" value="1"/>
</dbReference>
<protein>
    <recommendedName>
        <fullName evidence="9">Peroxidase</fullName>
    </recommendedName>
</protein>
<dbReference type="AlphaFoldDB" id="A0AAV2PY19"/>
<dbReference type="InterPro" id="IPR019791">
    <property type="entry name" value="Haem_peroxidase_animal"/>
</dbReference>
<dbReference type="CDD" id="cd09823">
    <property type="entry name" value="peroxinectin_like"/>
    <property type="match status" value="1"/>
</dbReference>
<name>A0AAV2PY19_MEGNR</name>
<keyword evidence="2" id="KW-0964">Secreted</keyword>
<comment type="caution">
    <text evidence="7">The sequence shown here is derived from an EMBL/GenBank/DDBJ whole genome shotgun (WGS) entry which is preliminary data.</text>
</comment>
<dbReference type="GO" id="GO:0020037">
    <property type="term" value="F:heme binding"/>
    <property type="evidence" value="ECO:0007669"/>
    <property type="project" value="InterPro"/>
</dbReference>
<evidence type="ECO:0008006" key="9">
    <source>
        <dbReference type="Google" id="ProtNLM"/>
    </source>
</evidence>
<organism evidence="7 8">
    <name type="scientific">Meganyctiphanes norvegica</name>
    <name type="common">Northern krill</name>
    <name type="synonym">Thysanopoda norvegica</name>
    <dbReference type="NCBI Taxonomy" id="48144"/>
    <lineage>
        <taxon>Eukaryota</taxon>
        <taxon>Metazoa</taxon>
        <taxon>Ecdysozoa</taxon>
        <taxon>Arthropoda</taxon>
        <taxon>Crustacea</taxon>
        <taxon>Multicrustacea</taxon>
        <taxon>Malacostraca</taxon>
        <taxon>Eumalacostraca</taxon>
        <taxon>Eucarida</taxon>
        <taxon>Euphausiacea</taxon>
        <taxon>Euphausiidae</taxon>
        <taxon>Meganyctiphanes</taxon>
    </lineage>
</organism>
<evidence type="ECO:0000256" key="6">
    <source>
        <dbReference type="PIRSR" id="PIRSR619791-2"/>
    </source>
</evidence>
<dbReference type="InterPro" id="IPR037120">
    <property type="entry name" value="Haem_peroxidase_sf_animal"/>
</dbReference>
<dbReference type="Pfam" id="PF03098">
    <property type="entry name" value="An_peroxidase"/>
    <property type="match status" value="1"/>
</dbReference>
<dbReference type="GO" id="GO:0046872">
    <property type="term" value="F:metal ion binding"/>
    <property type="evidence" value="ECO:0007669"/>
    <property type="project" value="UniProtKB-KW"/>
</dbReference>
<dbReference type="PRINTS" id="PR00457">
    <property type="entry name" value="ANPEROXIDASE"/>
</dbReference>
<dbReference type="GO" id="GO:0005576">
    <property type="term" value="C:extracellular region"/>
    <property type="evidence" value="ECO:0007669"/>
    <property type="project" value="UniProtKB-SubCell"/>
</dbReference>
<dbReference type="PROSITE" id="PS50292">
    <property type="entry name" value="PEROXIDASE_3"/>
    <property type="match status" value="1"/>
</dbReference>
<reference evidence="7 8" key="1">
    <citation type="submission" date="2024-05" db="EMBL/GenBank/DDBJ databases">
        <authorList>
            <person name="Wallberg A."/>
        </authorList>
    </citation>
    <scope>NUCLEOTIDE SEQUENCE [LARGE SCALE GENOMIC DNA]</scope>
</reference>
<dbReference type="Proteomes" id="UP001497623">
    <property type="component" value="Unassembled WGS sequence"/>
</dbReference>
<dbReference type="GO" id="GO:0004601">
    <property type="term" value="F:peroxidase activity"/>
    <property type="evidence" value="ECO:0007669"/>
    <property type="project" value="UniProtKB-KW"/>
</dbReference>
<dbReference type="FunFam" id="1.10.640.10:FF:000003">
    <property type="entry name" value="chorion peroxidase"/>
    <property type="match status" value="1"/>
</dbReference>
<evidence type="ECO:0000256" key="2">
    <source>
        <dbReference type="ARBA" id="ARBA00022525"/>
    </source>
</evidence>
<dbReference type="InterPro" id="IPR010255">
    <property type="entry name" value="Haem_peroxidase_sf"/>
</dbReference>
<dbReference type="EMBL" id="CAXKWB010002063">
    <property type="protein sequence ID" value="CAL4066109.1"/>
    <property type="molecule type" value="Genomic_DNA"/>
</dbReference>
<keyword evidence="6" id="KW-0349">Heme</keyword>
<keyword evidence="6" id="KW-0408">Iron</keyword>
<keyword evidence="3" id="KW-0575">Peroxidase</keyword>
<sequence>MPCCDDGKLVVEPKNGCLPIIIPGNDPFYSDKVECIRFVRSSPAMDIGLNYKEMQQINQNTAFIDASHVYGSNDIVADYVRTKSGGRLKTSDNDDTGKPMPPFGGHLTDAPACPKAIEDGAPKCPITLEKDCFLAGDVRIDMVPGLIVIHTAFIRFHNIIAYQLSSFNTNWDDETIYQETRRIVGALFQLITYRDWLPILLGDKVMNDYNLNVASGGYSKTYNPVVIPTIRNVFATAAFRFGHSLPGDILKAAEKKDDFNQTFHFFDTCIIQKAKTSPSSMLKGLARCPMEPFDTVVGSALRDRLFERPAGPENDPPQPGLDLLSLNLMRGRDHGIPAYPKWREFCGLPPVEKFKQLKKAMGKKIAKKFKKTYNGKIKDIDLFAAGLAEKPLPDGILGPTFSCIIALQFKWLKHGDRFWYESKEQPKPFTPDQLRALRQTSLASILCKVTEGLYKFQKNPFLTTDVPGNDVMDCSNHKFIDLSHWQE</sequence>
<comment type="subcellular location">
    <subcellularLocation>
        <location evidence="1">Secreted</location>
    </subcellularLocation>
</comment>
<feature type="binding site" description="axial binding residue" evidence="6">
    <location>
        <position position="243"/>
    </location>
    <ligand>
        <name>heme b</name>
        <dbReference type="ChEBI" id="CHEBI:60344"/>
    </ligand>
    <ligandPart>
        <name>Fe</name>
        <dbReference type="ChEBI" id="CHEBI:18248"/>
    </ligandPart>
</feature>
<proteinExistence type="predicted"/>
<keyword evidence="8" id="KW-1185">Reference proteome</keyword>
<evidence type="ECO:0000313" key="7">
    <source>
        <dbReference type="EMBL" id="CAL4066109.1"/>
    </source>
</evidence>
<keyword evidence="3" id="KW-0560">Oxidoreductase</keyword>
<dbReference type="GO" id="GO:0006979">
    <property type="term" value="P:response to oxidative stress"/>
    <property type="evidence" value="ECO:0007669"/>
    <property type="project" value="InterPro"/>
</dbReference>
<evidence type="ECO:0000256" key="4">
    <source>
        <dbReference type="ARBA" id="ARBA00022729"/>
    </source>
</evidence>
<evidence type="ECO:0000313" key="8">
    <source>
        <dbReference type="Proteomes" id="UP001497623"/>
    </source>
</evidence>
<keyword evidence="4" id="KW-0732">Signal</keyword>
<evidence type="ECO:0000256" key="5">
    <source>
        <dbReference type="ARBA" id="ARBA00023180"/>
    </source>
</evidence>
<accession>A0AAV2PY19</accession>
<evidence type="ECO:0000256" key="1">
    <source>
        <dbReference type="ARBA" id="ARBA00004613"/>
    </source>
</evidence>
<evidence type="ECO:0000256" key="3">
    <source>
        <dbReference type="ARBA" id="ARBA00022559"/>
    </source>
</evidence>